<keyword evidence="2" id="KW-1185">Reference proteome</keyword>
<reference evidence="1 3" key="1">
    <citation type="journal article" date="2020" name="Stud. Mycol.">
        <title>101 Dothideomycetes genomes: a test case for predicting lifestyles and emergence of pathogens.</title>
        <authorList>
            <person name="Haridas S."/>
            <person name="Albert R."/>
            <person name="Binder M."/>
            <person name="Bloem J."/>
            <person name="Labutti K."/>
            <person name="Salamov A."/>
            <person name="Andreopoulos B."/>
            <person name="Baker S."/>
            <person name="Barry K."/>
            <person name="Bills G."/>
            <person name="Bluhm B."/>
            <person name="Cannon C."/>
            <person name="Castanera R."/>
            <person name="Culley D."/>
            <person name="Daum C."/>
            <person name="Ezra D."/>
            <person name="Gonzalez J."/>
            <person name="Henrissat B."/>
            <person name="Kuo A."/>
            <person name="Liang C."/>
            <person name="Lipzen A."/>
            <person name="Lutzoni F."/>
            <person name="Magnuson J."/>
            <person name="Mondo S."/>
            <person name="Nolan M."/>
            <person name="Ohm R."/>
            <person name="Pangilinan J."/>
            <person name="Park H.-J."/>
            <person name="Ramirez L."/>
            <person name="Alfaro M."/>
            <person name="Sun H."/>
            <person name="Tritt A."/>
            <person name="Yoshinaga Y."/>
            <person name="Zwiers L.-H."/>
            <person name="Turgeon B."/>
            <person name="Goodwin S."/>
            <person name="Spatafora J."/>
            <person name="Crous P."/>
            <person name="Grigoriev I."/>
        </authorList>
    </citation>
    <scope>NUCLEOTIDE SEQUENCE</scope>
    <source>
        <strain evidence="1 3">CBS 304.34</strain>
    </source>
</reference>
<dbReference type="Proteomes" id="UP000504636">
    <property type="component" value="Unplaced"/>
</dbReference>
<evidence type="ECO:0000313" key="2">
    <source>
        <dbReference type="Proteomes" id="UP000504636"/>
    </source>
</evidence>
<dbReference type="AlphaFoldDB" id="A0A6A6YH57"/>
<dbReference type="EMBL" id="MU003703">
    <property type="protein sequence ID" value="KAF2808146.1"/>
    <property type="molecule type" value="Genomic_DNA"/>
</dbReference>
<gene>
    <name evidence="1 3" type="ORF">BDZ99DRAFT_521715</name>
</gene>
<evidence type="ECO:0008006" key="4">
    <source>
        <dbReference type="Google" id="ProtNLM"/>
    </source>
</evidence>
<dbReference type="GeneID" id="54466549"/>
<dbReference type="RefSeq" id="XP_033575110.1">
    <property type="nucleotide sequence ID" value="XM_033725656.1"/>
</dbReference>
<accession>A0A6A6YH57</accession>
<evidence type="ECO:0000313" key="1">
    <source>
        <dbReference type="EMBL" id="KAF2808146.1"/>
    </source>
</evidence>
<reference evidence="3" key="2">
    <citation type="submission" date="2020-04" db="EMBL/GenBank/DDBJ databases">
        <authorList>
            <consortium name="NCBI Genome Project"/>
        </authorList>
    </citation>
    <scope>NUCLEOTIDE SEQUENCE</scope>
    <source>
        <strain evidence="3">CBS 304.34</strain>
    </source>
</reference>
<reference evidence="3" key="3">
    <citation type="submission" date="2025-04" db="UniProtKB">
        <authorList>
            <consortium name="RefSeq"/>
        </authorList>
    </citation>
    <scope>IDENTIFICATION</scope>
    <source>
        <strain evidence="3">CBS 304.34</strain>
    </source>
</reference>
<name>A0A6A6YH57_9PEZI</name>
<organism evidence="1">
    <name type="scientific">Mytilinidion resinicola</name>
    <dbReference type="NCBI Taxonomy" id="574789"/>
    <lineage>
        <taxon>Eukaryota</taxon>
        <taxon>Fungi</taxon>
        <taxon>Dikarya</taxon>
        <taxon>Ascomycota</taxon>
        <taxon>Pezizomycotina</taxon>
        <taxon>Dothideomycetes</taxon>
        <taxon>Pleosporomycetidae</taxon>
        <taxon>Mytilinidiales</taxon>
        <taxon>Mytilinidiaceae</taxon>
        <taxon>Mytilinidion</taxon>
    </lineage>
</organism>
<evidence type="ECO:0000313" key="3">
    <source>
        <dbReference type="RefSeq" id="XP_033575110.1"/>
    </source>
</evidence>
<protein>
    <recommendedName>
        <fullName evidence="4">Ankyrin</fullName>
    </recommendedName>
</protein>
<sequence>MAASFRSLQTHSNIRVFLQAELHKPAIMDRPGCNHTSSRHNAVCPCKHVPAMKWTIHYDDHRLLEYLLRHQTSGKFENKHWPAVDWVIEYGYCESEFIVVLLQYAQRLGKDRNILKNQMTSLLESHVGGLHAYRVEAHKSTNRARYHWVYVATKADLQVVKLLLQLGADPIGLSTLETKWSQHAIQPSFPVPHVFRVTVPNILKEFIKYGADFS</sequence>
<proteinExistence type="predicted"/>